<evidence type="ECO:0000256" key="4">
    <source>
        <dbReference type="ARBA" id="ARBA00022764"/>
    </source>
</evidence>
<dbReference type="InterPro" id="IPR036249">
    <property type="entry name" value="Thioredoxin-like_sf"/>
</dbReference>
<dbReference type="InterPro" id="IPR017937">
    <property type="entry name" value="Thioredoxin_CS"/>
</dbReference>
<protein>
    <recommendedName>
        <fullName evidence="7">Thiol:disulfide interchange protein</fullName>
    </recommendedName>
</protein>
<dbReference type="GeneID" id="66567024"/>
<evidence type="ECO:0000313" key="8">
    <source>
        <dbReference type="EMBL" id="ATZ96437.1"/>
    </source>
</evidence>
<dbReference type="PROSITE" id="PS00194">
    <property type="entry name" value="THIOREDOXIN_1"/>
    <property type="match status" value="1"/>
</dbReference>
<dbReference type="InterPro" id="IPR050824">
    <property type="entry name" value="Thiol_disulfide_DsbA"/>
</dbReference>
<dbReference type="PROSITE" id="PS51352">
    <property type="entry name" value="THIOREDOXIN_2"/>
    <property type="match status" value="1"/>
</dbReference>
<name>A0A2K8QSF6_9GAMM</name>
<evidence type="ECO:0000313" key="9">
    <source>
        <dbReference type="Proteomes" id="UP000231901"/>
    </source>
</evidence>
<dbReference type="PANTHER" id="PTHR35891:SF2">
    <property type="entry name" value="THIOL:DISULFIDE INTERCHANGE PROTEIN DSBA"/>
    <property type="match status" value="1"/>
</dbReference>
<evidence type="ECO:0000256" key="7">
    <source>
        <dbReference type="PIRNR" id="PIRNR001488"/>
    </source>
</evidence>
<dbReference type="EMBL" id="CP025003">
    <property type="protein sequence ID" value="ATZ96437.1"/>
    <property type="molecule type" value="Genomic_DNA"/>
</dbReference>
<dbReference type="GO" id="GO:0042597">
    <property type="term" value="C:periplasmic space"/>
    <property type="evidence" value="ECO:0007669"/>
    <property type="project" value="UniProtKB-SubCell"/>
</dbReference>
<dbReference type="Pfam" id="PF01323">
    <property type="entry name" value="DSBA"/>
    <property type="match status" value="1"/>
</dbReference>
<dbReference type="PANTHER" id="PTHR35891">
    <property type="entry name" value="THIOL:DISULFIDE INTERCHANGE PROTEIN DSBA"/>
    <property type="match status" value="1"/>
</dbReference>
<organism evidence="8 9">
    <name type="scientific">Dickeya fangzhongdai</name>
    <dbReference type="NCBI Taxonomy" id="1778540"/>
    <lineage>
        <taxon>Bacteria</taxon>
        <taxon>Pseudomonadati</taxon>
        <taxon>Pseudomonadota</taxon>
        <taxon>Gammaproteobacteria</taxon>
        <taxon>Enterobacterales</taxon>
        <taxon>Pectobacteriaceae</taxon>
        <taxon>Dickeya</taxon>
    </lineage>
</organism>
<dbReference type="PIRSF" id="PIRSF001488">
    <property type="entry name" value="Tdi_protein"/>
    <property type="match status" value="1"/>
</dbReference>
<dbReference type="CDD" id="cd03019">
    <property type="entry name" value="DsbA_DsbA"/>
    <property type="match status" value="1"/>
</dbReference>
<keyword evidence="4 7" id="KW-0574">Periplasm</keyword>
<dbReference type="KEGG" id="ced:LH89_12740"/>
<accession>A0A2K8QSF6</accession>
<evidence type="ECO:0000256" key="2">
    <source>
        <dbReference type="ARBA" id="ARBA00005791"/>
    </source>
</evidence>
<gene>
    <name evidence="8" type="ORF">CVE23_22140</name>
</gene>
<evidence type="ECO:0000256" key="1">
    <source>
        <dbReference type="ARBA" id="ARBA00004418"/>
    </source>
</evidence>
<keyword evidence="9" id="KW-1185">Reference proteome</keyword>
<dbReference type="OrthoDB" id="9784896at2"/>
<keyword evidence="5 7" id="KW-1015">Disulfide bond</keyword>
<comment type="subcellular location">
    <subcellularLocation>
        <location evidence="1 7">Periplasm</location>
    </subcellularLocation>
</comment>
<reference evidence="9" key="1">
    <citation type="journal article" date="2018" name="Genome Announc.">
        <title>Complete genome sequence of a Dickeya fangzhongdai type strain causing bleeding canker of pear tree trunks.</title>
        <authorList>
            <person name="Zhao Y."/>
            <person name="Tian Y."/>
            <person name="Li X."/>
            <person name="Hu B."/>
        </authorList>
    </citation>
    <scope>NUCLEOTIDE SEQUENCE [LARGE SCALE GENOMIC DNA]</scope>
    <source>
        <strain evidence="9">DSM 101947</strain>
    </source>
</reference>
<sequence>MKKIWLALAGMVLAFSASAADFSDGKQYATLDKPVPQSPQVLEFFSFYCPHCYQFAQVYHIPDAIQKALPADAKLTKYHVDFLGPLGKDLTQAWAVAIALGVEDKVSPLMFDAVQKTQTVKQPQDIRQVFVAAGVKAEDYDSALNSFVVKSLVAQQEKAAADLQLRGVPAVFVNGKYMIKSDGLDTSSMDNYVKQYADVVKFLLSQK</sequence>
<dbReference type="KEGG" id="dfn:CVE23_22140"/>
<dbReference type="RefSeq" id="WP_038664140.1">
    <property type="nucleotide sequence ID" value="NZ_BMJF01000007.1"/>
</dbReference>
<evidence type="ECO:0000256" key="3">
    <source>
        <dbReference type="ARBA" id="ARBA00022729"/>
    </source>
</evidence>
<dbReference type="NCBIfam" id="NF008198">
    <property type="entry name" value="PRK10954.1"/>
    <property type="match status" value="1"/>
</dbReference>
<dbReference type="InterPro" id="IPR013766">
    <property type="entry name" value="Thioredoxin_domain"/>
</dbReference>
<dbReference type="Proteomes" id="UP000231901">
    <property type="component" value="Chromosome"/>
</dbReference>
<dbReference type="InterPro" id="IPR023205">
    <property type="entry name" value="DsbA/DsbL"/>
</dbReference>
<dbReference type="GO" id="GO:0015036">
    <property type="term" value="F:disulfide oxidoreductase activity"/>
    <property type="evidence" value="ECO:0007669"/>
    <property type="project" value="UniProtKB-ARBA"/>
</dbReference>
<evidence type="ECO:0000256" key="6">
    <source>
        <dbReference type="ARBA" id="ARBA00023284"/>
    </source>
</evidence>
<comment type="similarity">
    <text evidence="2">Belongs to the thioredoxin family. DsbA subfamily.</text>
</comment>
<dbReference type="SUPFAM" id="SSF52833">
    <property type="entry name" value="Thioredoxin-like"/>
    <property type="match status" value="1"/>
</dbReference>
<dbReference type="InterPro" id="IPR001853">
    <property type="entry name" value="DSBA-like_thioredoxin_dom"/>
</dbReference>
<keyword evidence="6" id="KW-0676">Redox-active center</keyword>
<keyword evidence="3" id="KW-0732">Signal</keyword>
<dbReference type="AlphaFoldDB" id="A0A2K8QSF6"/>
<evidence type="ECO:0000256" key="5">
    <source>
        <dbReference type="ARBA" id="ARBA00023157"/>
    </source>
</evidence>
<proteinExistence type="inferred from homology"/>
<dbReference type="Gene3D" id="3.40.30.10">
    <property type="entry name" value="Glutaredoxin"/>
    <property type="match status" value="1"/>
</dbReference>